<sequence length="1814" mass="210808">MLDEPLPIMDKQRVIDIQEKPRLKYVKNEQEFLLHHKTAHDKFMRGNQNNNRNLSLMNFTIENTSSVIPNSKSQNQNQRGIQQNYLQRQAKRQSRTGKSLAGRTQNSSIQNQPQQETKKKEKNILVDSSSNLEELQWGEQDYQKNHDCQLDSETNRCKICGSVMKYFYHSGDQLLQKPFSIYYVDYHKTFSRKLECHTLPKFKQKQFLIINYLPYMKEWAYYVLDRQKYYGLEEYIYEQKFSILDSSSTTFSIKNQQPVDQSEGQNINKSIQHSQSAAQFMSKFIMSQRIPFSLKQQLPQFKFECIKSKNQRSLSLHNSQVLTNQTDFREIQQYNESTNQSNQEITFGFDTFTVLGNFESSNINFCTVDKKESKCQILLRSDTNTKGCLHWFMFTVKINNLFKTKKQTEQIDNKESITIEQEEKNQTINQDVVNQNDQSFDKKWIVIEDDDQDVEDKKEIEENQSKTITFSILNNKRNGYLYKEGMQIAIFDSSKPDKGWHRGGENIFYYRSNVDHQFFQANNESKNQQRNSILGNNNINGNTANLNQNIQNGSYNNSNQTDALNSNTNLYSNLNQQLQSTLIQPQIQPNSKRGFQTMDFSFTFTENGQRVTFAYCYPYTLSDLMSYLEQQEQKLIYSFLEYQNLDQQKKQLIIKTSKVLYKKRTIATSRIGLPIILLKITSSKNPKLTKNKKKKKVIFIIARQHPGETPSSFVCEGFISYLLTDTIQAKYLLDNYIFKIVPMMNPDGVVVGNSRCNLSGSDLNRKWDNPDPVLHPEVFEVKKEIKKSHLKREVAIFCDLHGHSMKKHAFFYGCNKTSDGGASTWTQVRLIPRILSKKNHLFSIKDCKFRVTDDKKNTARVICWNELKISNSFTLETSFFGYDDLQNDGKPTHFTTQDLSNLGKSLCESIVEYTLVMDILMAELVETRGWLKPFRLFQLTGESAQNKILRNMKEQKKIEKQKRIENNLLNIQQEKEKNLNNLQQQIKQKEKRCLTPSLINGNTKKDTNFLNSPDCADELLKSNDLDSKQELLLQLCPDMKVDWRDYFGKDELEKAFKKIDKGEDPNDQESASGSDSEAEVDIFKDKELQLSNEAKNRKKSKKKKQQTIKEKEKNGNNLVEVKINNQGDNNTNNSNQDQNNKKKPLTVYSQSQERNRWNPSPIIQNYKQQLEMKKQQLKKQSYPIAKVGQNFASAYQTQNQTNQEIQNSANNQPSQATSQQSSPQQTYKNQYPPAAQAFNQYPTNAYAKNSVNGTYLEKKLIELQQVQLNQSYQYNQSRNSQSTIYQNLAQYKQRNSVMVPFEDNRQNTNTRGISSSNSEANPAFRLNTSDIQSRLYENQNIPISNNSSRNYGKQSTSNSTNSSNLAQQNTFAVRRSSQFQQKQNQEDNQQFEENQEKQSLIIKSQGSTKNGILERKHKLTNQNITESSQKAFIVDDDDEQDEEQSQFETKFKNSIDYMGKAQRTPKNVHSQIKSFEQLPPDTAIFEDKKNQIMVQSRLKLEKIQACSVGVQDEQEINQIEVQILNQKNNMINQENMLQTSNLLNKNFNDSISNFKQKNAQSDNRSNNNFLEIPHNFVSFSSSKKGIQQFYADEQAQSSGSNSNSNNIQYNQTNNYNQSSSNSDIINITDDLQLTNKEQTTKQIAKNASNFDRKIRAQAPLRQFLNTDNISQISSFNSNQQSDKHASNNMFGQQILNNKYLNQERLAAISLNNTTRNFNSTNYSLAQNKHKIKKHRARSIQETKAQLQIQQQLINNNFNTQTSQQEKLNFSTDEQKLQMYQFDNGNNFVAFKNFSNQQYQPFAQNNIRIRKLNFI</sequence>
<dbReference type="PANTHER" id="PTHR12756:SF11">
    <property type="entry name" value="CYTOSOLIC CARBOXYPEPTIDASE 1"/>
    <property type="match status" value="1"/>
</dbReference>
<feature type="compositionally biased region" description="Polar residues" evidence="5">
    <location>
        <begin position="102"/>
        <end position="115"/>
    </location>
</feature>
<feature type="compositionally biased region" description="Low complexity" evidence="5">
    <location>
        <begin position="529"/>
        <end position="553"/>
    </location>
</feature>
<feature type="domain" description="Peptidase M14" evidence="6">
    <location>
        <begin position="638"/>
        <end position="914"/>
    </location>
</feature>
<keyword evidence="7" id="KW-0121">Carboxypeptidase</keyword>
<dbReference type="RefSeq" id="XP_001031979.2">
    <property type="nucleotide sequence ID" value="XM_001031979.2"/>
</dbReference>
<dbReference type="GeneID" id="7845568"/>
<feature type="compositionally biased region" description="Polar residues" evidence="5">
    <location>
        <begin position="554"/>
        <end position="563"/>
    </location>
</feature>
<dbReference type="KEGG" id="tet:TTHERM_00716220"/>
<feature type="region of interest" description="Disordered" evidence="5">
    <location>
        <begin position="86"/>
        <end position="124"/>
    </location>
</feature>
<dbReference type="Proteomes" id="UP000009168">
    <property type="component" value="Unassembled WGS sequence"/>
</dbReference>
<comment type="cofactor">
    <cofactor evidence="1">
        <name>Zn(2+)</name>
        <dbReference type="ChEBI" id="CHEBI:29105"/>
    </cofactor>
</comment>
<reference evidence="8" key="1">
    <citation type="journal article" date="2006" name="PLoS Biol.">
        <title>Macronuclear genome sequence of the ciliate Tetrahymena thermophila, a model eukaryote.</title>
        <authorList>
            <person name="Eisen J.A."/>
            <person name="Coyne R.S."/>
            <person name="Wu M."/>
            <person name="Wu D."/>
            <person name="Thiagarajan M."/>
            <person name="Wortman J.R."/>
            <person name="Badger J.H."/>
            <person name="Ren Q."/>
            <person name="Amedeo P."/>
            <person name="Jones K.M."/>
            <person name="Tallon L.J."/>
            <person name="Delcher A.L."/>
            <person name="Salzberg S.L."/>
            <person name="Silva J.C."/>
            <person name="Haas B.J."/>
            <person name="Majoros W.H."/>
            <person name="Farzad M."/>
            <person name="Carlton J.M."/>
            <person name="Smith R.K. Jr."/>
            <person name="Garg J."/>
            <person name="Pearlman R.E."/>
            <person name="Karrer K.M."/>
            <person name="Sun L."/>
            <person name="Manning G."/>
            <person name="Elde N.C."/>
            <person name="Turkewitz A.P."/>
            <person name="Asai D.J."/>
            <person name="Wilkes D.E."/>
            <person name="Wang Y."/>
            <person name="Cai H."/>
            <person name="Collins K."/>
            <person name="Stewart B.A."/>
            <person name="Lee S.R."/>
            <person name="Wilamowska K."/>
            <person name="Weinberg Z."/>
            <person name="Ruzzo W.L."/>
            <person name="Wloga D."/>
            <person name="Gaertig J."/>
            <person name="Frankel J."/>
            <person name="Tsao C.-C."/>
            <person name="Gorovsky M.A."/>
            <person name="Keeling P.J."/>
            <person name="Waller R.F."/>
            <person name="Patron N.J."/>
            <person name="Cherry J.M."/>
            <person name="Stover N.A."/>
            <person name="Krieger C.J."/>
            <person name="del Toro C."/>
            <person name="Ryder H.F."/>
            <person name="Williamson S.C."/>
            <person name="Barbeau R.A."/>
            <person name="Hamilton E.P."/>
            <person name="Orias E."/>
        </authorList>
    </citation>
    <scope>NUCLEOTIDE SEQUENCE [LARGE SCALE GENOMIC DNA]</scope>
    <source>
        <strain evidence="8">SB210</strain>
    </source>
</reference>
<dbReference type="PANTHER" id="PTHR12756">
    <property type="entry name" value="CYTOSOLIC CARBOXYPEPTIDASE"/>
    <property type="match status" value="1"/>
</dbReference>
<evidence type="ECO:0000256" key="4">
    <source>
        <dbReference type="SAM" id="Coils"/>
    </source>
</evidence>
<feature type="compositionally biased region" description="Low complexity" evidence="5">
    <location>
        <begin position="1206"/>
        <end position="1226"/>
    </location>
</feature>
<feature type="region of interest" description="Disordered" evidence="5">
    <location>
        <begin position="526"/>
        <end position="567"/>
    </location>
</feature>
<feature type="region of interest" description="Disordered" evidence="5">
    <location>
        <begin position="1339"/>
        <end position="1397"/>
    </location>
</feature>
<feature type="region of interest" description="Disordered" evidence="5">
    <location>
        <begin position="1299"/>
        <end position="1324"/>
    </location>
</feature>
<evidence type="ECO:0000313" key="8">
    <source>
        <dbReference type="Proteomes" id="UP000009168"/>
    </source>
</evidence>
<feature type="compositionally biased region" description="Polar residues" evidence="5">
    <location>
        <begin position="1365"/>
        <end position="1377"/>
    </location>
</feature>
<accession>I7M656</accession>
<dbReference type="GO" id="GO:0008270">
    <property type="term" value="F:zinc ion binding"/>
    <property type="evidence" value="ECO:0007669"/>
    <property type="project" value="InterPro"/>
</dbReference>
<dbReference type="GO" id="GO:0004181">
    <property type="term" value="F:metallocarboxypeptidase activity"/>
    <property type="evidence" value="ECO:0007669"/>
    <property type="project" value="InterPro"/>
</dbReference>
<keyword evidence="4" id="KW-0175">Coiled coil</keyword>
<evidence type="ECO:0000256" key="5">
    <source>
        <dbReference type="SAM" id="MobiDB-lite"/>
    </source>
</evidence>
<dbReference type="Pfam" id="PF00246">
    <property type="entry name" value="Peptidase_M14"/>
    <property type="match status" value="1"/>
</dbReference>
<comment type="similarity">
    <text evidence="2 3">Belongs to the peptidase M14 family.</text>
</comment>
<protein>
    <submittedName>
        <fullName evidence="7">Zinc carboxypeptidase family protein</fullName>
    </submittedName>
</protein>
<dbReference type="InParanoid" id="I7M656"/>
<dbReference type="Gene3D" id="3.40.630.10">
    <property type="entry name" value="Zn peptidases"/>
    <property type="match status" value="1"/>
</dbReference>
<evidence type="ECO:0000313" key="7">
    <source>
        <dbReference type="EMBL" id="EAR84316.2"/>
    </source>
</evidence>
<dbReference type="PROSITE" id="PS52035">
    <property type="entry name" value="PEPTIDASE_M14"/>
    <property type="match status" value="1"/>
</dbReference>
<keyword evidence="7" id="KW-0378">Hydrolase</keyword>
<feature type="compositionally biased region" description="Low complexity" evidence="5">
    <location>
        <begin position="1378"/>
        <end position="1392"/>
    </location>
</feature>
<feature type="compositionally biased region" description="Low complexity" evidence="5">
    <location>
        <begin position="1596"/>
        <end position="1621"/>
    </location>
</feature>
<feature type="compositionally biased region" description="Low complexity" evidence="5">
    <location>
        <begin position="1124"/>
        <end position="1138"/>
    </location>
</feature>
<name>I7M656_TETTS</name>
<dbReference type="eggNOG" id="KOG3641">
    <property type="taxonomic scope" value="Eukaryota"/>
</dbReference>
<dbReference type="SMART" id="SM00631">
    <property type="entry name" value="Zn_pept"/>
    <property type="match status" value="1"/>
</dbReference>
<evidence type="ECO:0000259" key="6">
    <source>
        <dbReference type="PROSITE" id="PS52035"/>
    </source>
</evidence>
<proteinExistence type="inferred from homology"/>
<evidence type="ECO:0000256" key="2">
    <source>
        <dbReference type="ARBA" id="ARBA00005988"/>
    </source>
</evidence>
<keyword evidence="7" id="KW-0645">Protease</keyword>
<organism evidence="7 8">
    <name type="scientific">Tetrahymena thermophila (strain SB210)</name>
    <dbReference type="NCBI Taxonomy" id="312017"/>
    <lineage>
        <taxon>Eukaryota</taxon>
        <taxon>Sar</taxon>
        <taxon>Alveolata</taxon>
        <taxon>Ciliophora</taxon>
        <taxon>Intramacronucleata</taxon>
        <taxon>Oligohymenophorea</taxon>
        <taxon>Hymenostomatida</taxon>
        <taxon>Tetrahymenina</taxon>
        <taxon>Tetrahymenidae</taxon>
        <taxon>Tetrahymena</taxon>
    </lineage>
</organism>
<feature type="compositionally biased region" description="Polar residues" evidence="5">
    <location>
        <begin position="1339"/>
        <end position="1354"/>
    </location>
</feature>
<dbReference type="EMBL" id="GG662447">
    <property type="protein sequence ID" value="EAR84316.2"/>
    <property type="molecule type" value="Genomic_DNA"/>
</dbReference>
<feature type="active site" description="Proton donor/acceptor" evidence="3">
    <location>
        <position position="876"/>
    </location>
</feature>
<feature type="region of interest" description="Disordered" evidence="5">
    <location>
        <begin position="1058"/>
        <end position="1161"/>
    </location>
</feature>
<evidence type="ECO:0000256" key="3">
    <source>
        <dbReference type="PROSITE-ProRule" id="PRU01379"/>
    </source>
</evidence>
<gene>
    <name evidence="7" type="ORF">TTHERM_00716220</name>
</gene>
<dbReference type="GO" id="GO:0006508">
    <property type="term" value="P:proteolysis"/>
    <property type="evidence" value="ECO:0007669"/>
    <property type="project" value="InterPro"/>
</dbReference>
<dbReference type="InterPro" id="IPR050821">
    <property type="entry name" value="Cytosolic_carboxypeptidase"/>
</dbReference>
<keyword evidence="8" id="KW-1185">Reference proteome</keyword>
<dbReference type="OrthoDB" id="10253041at2759"/>
<feature type="compositionally biased region" description="Basic residues" evidence="5">
    <location>
        <begin position="1096"/>
        <end position="1106"/>
    </location>
</feature>
<evidence type="ECO:0000256" key="1">
    <source>
        <dbReference type="ARBA" id="ARBA00001947"/>
    </source>
</evidence>
<feature type="coiled-coil region" evidence="4">
    <location>
        <begin position="961"/>
        <end position="992"/>
    </location>
</feature>
<feature type="compositionally biased region" description="Polar residues" evidence="5">
    <location>
        <begin position="1306"/>
        <end position="1324"/>
    </location>
</feature>
<feature type="compositionally biased region" description="Low complexity" evidence="5">
    <location>
        <begin position="1355"/>
        <end position="1364"/>
    </location>
</feature>
<dbReference type="SUPFAM" id="SSF53187">
    <property type="entry name" value="Zn-dependent exopeptidases"/>
    <property type="match status" value="1"/>
</dbReference>
<feature type="compositionally biased region" description="Polar residues" evidence="5">
    <location>
        <begin position="1147"/>
        <end position="1161"/>
    </location>
</feature>
<feature type="region of interest" description="Disordered" evidence="5">
    <location>
        <begin position="1593"/>
        <end position="1621"/>
    </location>
</feature>
<feature type="region of interest" description="Disordered" evidence="5">
    <location>
        <begin position="1206"/>
        <end position="1229"/>
    </location>
</feature>
<dbReference type="InterPro" id="IPR000834">
    <property type="entry name" value="Peptidase_M14"/>
</dbReference>